<dbReference type="InterPro" id="IPR014228">
    <property type="entry name" value="Spore_polysacc_deacetyl_YlxY"/>
</dbReference>
<dbReference type="PANTHER" id="PTHR10587:SF80">
    <property type="entry name" value="CHITOOLIGOSACCHARIDE DEACETYLASE"/>
    <property type="match status" value="1"/>
</dbReference>
<organism evidence="2 3">
    <name type="scientific">Cytobacillus citreus</name>
    <dbReference type="NCBI Taxonomy" id="2833586"/>
    <lineage>
        <taxon>Bacteria</taxon>
        <taxon>Bacillati</taxon>
        <taxon>Bacillota</taxon>
        <taxon>Bacilli</taxon>
        <taxon>Bacillales</taxon>
        <taxon>Bacillaceae</taxon>
        <taxon>Cytobacillus</taxon>
    </lineage>
</organism>
<feature type="domain" description="NodB homology" evidence="1">
    <location>
        <begin position="126"/>
        <end position="302"/>
    </location>
</feature>
<keyword evidence="3" id="KW-1185">Reference proteome</keyword>
<proteinExistence type="predicted"/>
<dbReference type="RefSeq" id="WP_213100737.1">
    <property type="nucleotide sequence ID" value="NZ_JAGYPM010000001.1"/>
</dbReference>
<accession>A0ABS5NN75</accession>
<dbReference type="NCBIfam" id="TIGR02873">
    <property type="entry name" value="spore_ylxY"/>
    <property type="match status" value="1"/>
</dbReference>
<evidence type="ECO:0000259" key="1">
    <source>
        <dbReference type="PROSITE" id="PS51677"/>
    </source>
</evidence>
<name>A0ABS5NN75_9BACI</name>
<dbReference type="EMBL" id="JAGYPM010000001">
    <property type="protein sequence ID" value="MBS4189280.1"/>
    <property type="molecule type" value="Genomic_DNA"/>
</dbReference>
<evidence type="ECO:0000313" key="2">
    <source>
        <dbReference type="EMBL" id="MBS4189280.1"/>
    </source>
</evidence>
<dbReference type="Proteomes" id="UP000681027">
    <property type="component" value="Unassembled WGS sequence"/>
</dbReference>
<dbReference type="SUPFAM" id="SSF88713">
    <property type="entry name" value="Glycoside hydrolase/deacetylase"/>
    <property type="match status" value="1"/>
</dbReference>
<dbReference type="PANTHER" id="PTHR10587">
    <property type="entry name" value="GLYCOSYL TRANSFERASE-RELATED"/>
    <property type="match status" value="1"/>
</dbReference>
<comment type="caution">
    <text evidence="2">The sequence shown here is derived from an EMBL/GenBank/DDBJ whole genome shotgun (WGS) entry which is preliminary data.</text>
</comment>
<protein>
    <submittedName>
        <fullName evidence="2">Polysaccharide deacetylase family protein</fullName>
    </submittedName>
</protein>
<reference evidence="2 3" key="1">
    <citation type="submission" date="2021-05" db="EMBL/GenBank/DDBJ databases">
        <title>Novel Bacillus species.</title>
        <authorList>
            <person name="Liu G."/>
        </authorList>
    </citation>
    <scope>NUCLEOTIDE SEQUENCE [LARGE SCALE GENOMIC DNA]</scope>
    <source>
        <strain evidence="2 3">FJAT-49705</strain>
    </source>
</reference>
<dbReference type="Gene3D" id="3.20.20.370">
    <property type="entry name" value="Glycoside hydrolase/deacetylase"/>
    <property type="match status" value="1"/>
</dbReference>
<dbReference type="InterPro" id="IPR050248">
    <property type="entry name" value="Polysacc_deacetylase_ArnD"/>
</dbReference>
<dbReference type="CDD" id="cd10950">
    <property type="entry name" value="CE4_BsYlxY_like"/>
    <property type="match status" value="1"/>
</dbReference>
<gene>
    <name evidence="2" type="ORF">KHA94_03470</name>
</gene>
<dbReference type="InterPro" id="IPR002509">
    <property type="entry name" value="NODB_dom"/>
</dbReference>
<dbReference type="InterPro" id="IPR011330">
    <property type="entry name" value="Glyco_hydro/deAcase_b/a-brl"/>
</dbReference>
<sequence length="327" mass="37393">MKKITSFSIIFIFAIFLVNNPFTNQYVLGLKSDSVFVMKEKDVLYKEIENKSEDYYIPPQDAKIDRVWKAIPGLNGLQVDIDASYKKMKQNGIFNEEKLVFQQVKPKINLSDLPPNPIYKGHPEKQMVSFLINVAWGNEYLTDMLATLKKHNVSASFFLEGRWAQNNPELARMIEAAGHEIGNHSFTHPNMEIISSSKTREEIQKTNEVIKAITEKPIKWFAPPSGSYRNETVQIAAEENLGTVMWTVDTVDWRKPTPEQLLNRVMSKVDNGSMILMHPTDPTAKSLDQLILLLKQRNLQIGTVSELLSSERTIDYYNLGKGNNERN</sequence>
<dbReference type="Pfam" id="PF01522">
    <property type="entry name" value="Polysacc_deac_1"/>
    <property type="match status" value="1"/>
</dbReference>
<dbReference type="PROSITE" id="PS51677">
    <property type="entry name" value="NODB"/>
    <property type="match status" value="1"/>
</dbReference>
<evidence type="ECO:0000313" key="3">
    <source>
        <dbReference type="Proteomes" id="UP000681027"/>
    </source>
</evidence>